<reference evidence="2 4" key="1">
    <citation type="submission" date="2018-06" db="EMBL/GenBank/DDBJ databases">
        <title>Comparative genomics of rhizobia nodulating Arachis hypogaea in China.</title>
        <authorList>
            <person name="Li Y."/>
        </authorList>
    </citation>
    <scope>NUCLEOTIDE SEQUENCE [LARGE SCALE GENOMIC DNA]</scope>
    <source>
        <strain evidence="2 4">CCBAU 51670</strain>
    </source>
</reference>
<evidence type="ECO:0000313" key="3">
    <source>
        <dbReference type="EMBL" id="RXH07885.1"/>
    </source>
</evidence>
<proteinExistence type="predicted"/>
<reference evidence="3 5" key="2">
    <citation type="submission" date="2018-10" db="EMBL/GenBank/DDBJ databases">
        <title>Bradyrhizobium sp. nov., effective nodules isolated from peanut in China.</title>
        <authorList>
            <person name="Li Y."/>
        </authorList>
    </citation>
    <scope>NUCLEOTIDE SEQUENCE [LARGE SCALE GENOMIC DNA]</scope>
    <source>
        <strain evidence="3 5">CCBAU 53426</strain>
    </source>
</reference>
<dbReference type="EMBL" id="RDQZ01000035">
    <property type="protein sequence ID" value="RXH07885.1"/>
    <property type="molecule type" value="Genomic_DNA"/>
</dbReference>
<keyword evidence="1" id="KW-0812">Transmembrane</keyword>
<dbReference type="EMBL" id="CP030053">
    <property type="protein sequence ID" value="QAU48513.1"/>
    <property type="molecule type" value="Genomic_DNA"/>
</dbReference>
<keyword evidence="1" id="KW-0472">Membrane</keyword>
<sequence length="60" mass="6572">MATASPQTEVASNEKRRCKPRLFRITYIASSYAWLAIALPSAACAAARRAIGTRYGEHDT</sequence>
<gene>
    <name evidence="3" type="ORF">EAS56_30815</name>
    <name evidence="2" type="ORF">XH91_26310</name>
</gene>
<feature type="transmembrane region" description="Helical" evidence="1">
    <location>
        <begin position="25"/>
        <end position="47"/>
    </location>
</feature>
<dbReference type="KEGG" id="bgz:XH91_26310"/>
<dbReference type="AlphaFoldDB" id="A0AAE5X4F5"/>
<evidence type="ECO:0000313" key="4">
    <source>
        <dbReference type="Proteomes" id="UP000288972"/>
    </source>
</evidence>
<name>A0AAE5X4F5_9BRAD</name>
<keyword evidence="1" id="KW-1133">Transmembrane helix</keyword>
<organism evidence="2 4">
    <name type="scientific">Bradyrhizobium guangzhouense</name>
    <dbReference type="NCBI Taxonomy" id="1325095"/>
    <lineage>
        <taxon>Bacteria</taxon>
        <taxon>Pseudomonadati</taxon>
        <taxon>Pseudomonadota</taxon>
        <taxon>Alphaproteobacteria</taxon>
        <taxon>Hyphomicrobiales</taxon>
        <taxon>Nitrobacteraceae</taxon>
        <taxon>Bradyrhizobium</taxon>
    </lineage>
</organism>
<keyword evidence="5" id="KW-1185">Reference proteome</keyword>
<protein>
    <submittedName>
        <fullName evidence="2">Uncharacterized protein</fullName>
    </submittedName>
</protein>
<evidence type="ECO:0000256" key="1">
    <source>
        <dbReference type="SAM" id="Phobius"/>
    </source>
</evidence>
<evidence type="ECO:0000313" key="2">
    <source>
        <dbReference type="EMBL" id="QAU48513.1"/>
    </source>
</evidence>
<accession>A0AAE5X4F5</accession>
<dbReference type="Proteomes" id="UP000290401">
    <property type="component" value="Unassembled WGS sequence"/>
</dbReference>
<dbReference type="Proteomes" id="UP000288972">
    <property type="component" value="Chromosome"/>
</dbReference>
<evidence type="ECO:0000313" key="5">
    <source>
        <dbReference type="Proteomes" id="UP000290401"/>
    </source>
</evidence>